<feature type="binding site" evidence="7 8">
    <location>
        <position position="17"/>
    </location>
    <ligand>
        <name>S-adenosyl-L-methionine</name>
        <dbReference type="ChEBI" id="CHEBI:59789"/>
    </ligand>
</feature>
<dbReference type="eggNOG" id="COG0030">
    <property type="taxonomic scope" value="Bacteria"/>
</dbReference>
<dbReference type="InterPro" id="IPR020598">
    <property type="entry name" value="rRNA_Ade_methylase_Trfase_N"/>
</dbReference>
<feature type="binding site" evidence="7 8">
    <location>
        <position position="107"/>
    </location>
    <ligand>
        <name>S-adenosyl-L-methionine</name>
        <dbReference type="ChEBI" id="CHEBI:59789"/>
    </ligand>
</feature>
<dbReference type="InterPro" id="IPR029063">
    <property type="entry name" value="SAM-dependent_MTases_sf"/>
</dbReference>
<dbReference type="AlphaFoldDB" id="F0JFQ2"/>
<comment type="similarity">
    <text evidence="7">Belongs to the class I-like SAM-binding methyltransferase superfamily. rRNA adenine N(6)-methyltransferase family. RsmA subfamily.</text>
</comment>
<dbReference type="GO" id="GO:0005829">
    <property type="term" value="C:cytosol"/>
    <property type="evidence" value="ECO:0007669"/>
    <property type="project" value="TreeGrafter"/>
</dbReference>
<dbReference type="Gene3D" id="3.40.50.150">
    <property type="entry name" value="Vaccinia Virus protein VP39"/>
    <property type="match status" value="1"/>
</dbReference>
<keyword evidence="1 7" id="KW-0963">Cytoplasm</keyword>
<evidence type="ECO:0000256" key="6">
    <source>
        <dbReference type="ARBA" id="ARBA00022884"/>
    </source>
</evidence>
<proteinExistence type="inferred from homology"/>
<evidence type="ECO:0000256" key="8">
    <source>
        <dbReference type="PROSITE-ProRule" id="PRU01026"/>
    </source>
</evidence>
<keyword evidence="2 7" id="KW-0698">rRNA processing</keyword>
<dbReference type="PANTHER" id="PTHR11727:SF7">
    <property type="entry name" value="DIMETHYLADENOSINE TRANSFERASE-RELATED"/>
    <property type="match status" value="1"/>
</dbReference>
<dbReference type="Pfam" id="PF00398">
    <property type="entry name" value="RrnaAD"/>
    <property type="match status" value="1"/>
</dbReference>
<dbReference type="HOGENOM" id="CLU_041220_0_1_7"/>
<feature type="domain" description="Ribosomal RNA adenine methylase transferase N-terminal" evidence="9">
    <location>
        <begin position="24"/>
        <end position="192"/>
    </location>
</feature>
<gene>
    <name evidence="7" type="primary">rsmA</name>
    <name evidence="7" type="synonym">ksgA</name>
    <name evidence="10" type="ORF">DND132_0513</name>
</gene>
<dbReference type="PROSITE" id="PS01131">
    <property type="entry name" value="RRNA_A_DIMETH"/>
    <property type="match status" value="1"/>
</dbReference>
<keyword evidence="11" id="KW-1185">Reference proteome</keyword>
<dbReference type="SUPFAM" id="SSF53335">
    <property type="entry name" value="S-adenosyl-L-methionine-dependent methyltransferases"/>
    <property type="match status" value="1"/>
</dbReference>
<keyword evidence="3 7" id="KW-0489">Methyltransferase</keyword>
<evidence type="ECO:0000256" key="2">
    <source>
        <dbReference type="ARBA" id="ARBA00022552"/>
    </source>
</evidence>
<dbReference type="STRING" id="641491.DND132_0513"/>
<evidence type="ECO:0000256" key="1">
    <source>
        <dbReference type="ARBA" id="ARBA00022490"/>
    </source>
</evidence>
<dbReference type="CDD" id="cd02440">
    <property type="entry name" value="AdoMet_MTases"/>
    <property type="match status" value="1"/>
</dbReference>
<dbReference type="OrthoDB" id="9814755at2"/>
<evidence type="ECO:0000313" key="10">
    <source>
        <dbReference type="EMBL" id="EGB13730.1"/>
    </source>
</evidence>
<dbReference type="RefSeq" id="WP_014321158.1">
    <property type="nucleotide sequence ID" value="NC_016803.1"/>
</dbReference>
<dbReference type="Gene3D" id="1.10.8.100">
    <property type="entry name" value="Ribosomal RNA adenine dimethylase-like, domain 2"/>
    <property type="match status" value="1"/>
</dbReference>
<sequence>MAHRDQPHRAKKSLGQNFLTDRNICRKIVDALAPTPGASIIEIGPGQGALTEHLVETGARLRVVEMDDDLADRLEERWPDLEVIRADALKFPWAELNAEGPVRIIGNLPYNVGSKLIWDIVSRVETLERAVFMVQHEVALRLTAEPGSKAYGGLTAWVRNFSDTRYLFKVPPTVFRPRPKVDSAVVRFDPLPAGARPEDPDRLAELIKLLFQQRRKQISTILKKRMTPAVEQWFREEGVSPSLRPENLTPTQFRALSLIY</sequence>
<feature type="binding site" evidence="7 8">
    <location>
        <position position="65"/>
    </location>
    <ligand>
        <name>S-adenosyl-L-methionine</name>
        <dbReference type="ChEBI" id="CHEBI:59789"/>
    </ligand>
</feature>
<dbReference type="HAMAP" id="MF_00607">
    <property type="entry name" value="16SrRNA_methyltr_A"/>
    <property type="match status" value="1"/>
</dbReference>
<accession>F0JFQ2</accession>
<dbReference type="GO" id="GO:0052908">
    <property type="term" value="F:16S rRNA (adenine(1518)-N(6)/adenine(1519)-N(6))-dimethyltransferase activity"/>
    <property type="evidence" value="ECO:0007669"/>
    <property type="project" value="UniProtKB-EC"/>
</dbReference>
<dbReference type="InterPro" id="IPR011530">
    <property type="entry name" value="rRNA_adenine_dimethylase"/>
</dbReference>
<dbReference type="GO" id="GO:0003723">
    <property type="term" value="F:RNA binding"/>
    <property type="evidence" value="ECO:0007669"/>
    <property type="project" value="UniProtKB-UniRule"/>
</dbReference>
<dbReference type="KEGG" id="ddn:DND132_0513"/>
<dbReference type="NCBIfam" id="TIGR00755">
    <property type="entry name" value="ksgA"/>
    <property type="match status" value="1"/>
</dbReference>
<evidence type="ECO:0000256" key="3">
    <source>
        <dbReference type="ARBA" id="ARBA00022603"/>
    </source>
</evidence>
<protein>
    <recommendedName>
        <fullName evidence="7">Ribosomal RNA small subunit methyltransferase A</fullName>
        <ecNumber evidence="7">2.1.1.182</ecNumber>
    </recommendedName>
    <alternativeName>
        <fullName evidence="7">16S rRNA (adenine(1518)-N(6)/adenine(1519)-N(6))-dimethyltransferase</fullName>
    </alternativeName>
    <alternativeName>
        <fullName evidence="7">16S rRNA dimethyladenosine transferase</fullName>
    </alternativeName>
    <alternativeName>
        <fullName evidence="7">16S rRNA dimethylase</fullName>
    </alternativeName>
    <alternativeName>
        <fullName evidence="7">S-adenosylmethionine-6-N', N'-adenosyl(rRNA) dimethyltransferase</fullName>
    </alternativeName>
</protein>
<organism evidence="10 11">
    <name type="scientific">Pseudodesulfovibrio mercurii</name>
    <dbReference type="NCBI Taxonomy" id="641491"/>
    <lineage>
        <taxon>Bacteria</taxon>
        <taxon>Pseudomonadati</taxon>
        <taxon>Thermodesulfobacteriota</taxon>
        <taxon>Desulfovibrionia</taxon>
        <taxon>Desulfovibrionales</taxon>
        <taxon>Desulfovibrionaceae</taxon>
    </lineage>
</organism>
<comment type="catalytic activity">
    <reaction evidence="7">
        <text>adenosine(1518)/adenosine(1519) in 16S rRNA + 4 S-adenosyl-L-methionine = N(6)-dimethyladenosine(1518)/N(6)-dimethyladenosine(1519) in 16S rRNA + 4 S-adenosyl-L-homocysteine + 4 H(+)</text>
        <dbReference type="Rhea" id="RHEA:19609"/>
        <dbReference type="Rhea" id="RHEA-COMP:10232"/>
        <dbReference type="Rhea" id="RHEA-COMP:10233"/>
        <dbReference type="ChEBI" id="CHEBI:15378"/>
        <dbReference type="ChEBI" id="CHEBI:57856"/>
        <dbReference type="ChEBI" id="CHEBI:59789"/>
        <dbReference type="ChEBI" id="CHEBI:74411"/>
        <dbReference type="ChEBI" id="CHEBI:74493"/>
        <dbReference type="EC" id="2.1.1.182"/>
    </reaction>
</comment>
<evidence type="ECO:0000256" key="7">
    <source>
        <dbReference type="HAMAP-Rule" id="MF_00607"/>
    </source>
</evidence>
<keyword evidence="6 7" id="KW-0694">RNA-binding</keyword>
<evidence type="ECO:0000259" key="9">
    <source>
        <dbReference type="SMART" id="SM00650"/>
    </source>
</evidence>
<dbReference type="EMBL" id="CP003220">
    <property type="protein sequence ID" value="EGB13730.1"/>
    <property type="molecule type" value="Genomic_DNA"/>
</dbReference>
<dbReference type="Proteomes" id="UP000007845">
    <property type="component" value="Chromosome"/>
</dbReference>
<evidence type="ECO:0000256" key="5">
    <source>
        <dbReference type="ARBA" id="ARBA00022691"/>
    </source>
</evidence>
<dbReference type="PANTHER" id="PTHR11727">
    <property type="entry name" value="DIMETHYLADENOSINE TRANSFERASE"/>
    <property type="match status" value="1"/>
</dbReference>
<dbReference type="EC" id="2.1.1.182" evidence="7"/>
<keyword evidence="4 7" id="KW-0808">Transferase</keyword>
<reference evidence="10 11" key="1">
    <citation type="journal article" date="2011" name="J. Bacteriol.">
        <title>Genome sequence of the mercury-methylating strain Desulfovibrio desulfuricans ND132.</title>
        <authorList>
            <person name="Brown S.D."/>
            <person name="Gilmour C.C."/>
            <person name="Kucken A.M."/>
            <person name="Wall J.D."/>
            <person name="Elias D.A."/>
            <person name="Brandt C.C."/>
            <person name="Podar M."/>
            <person name="Chertkov O."/>
            <person name="Held B."/>
            <person name="Bruce D.C."/>
            <person name="Detter J.C."/>
            <person name="Tapia R."/>
            <person name="Han C.S."/>
            <person name="Goodwin L.A."/>
            <person name="Cheng J.F."/>
            <person name="Pitluck S."/>
            <person name="Woyke T."/>
            <person name="Mikhailova N."/>
            <person name="Ivanova N.N."/>
            <person name="Han J."/>
            <person name="Lucas S."/>
            <person name="Lapidus A.L."/>
            <person name="Land M.L."/>
            <person name="Hauser L.J."/>
            <person name="Palumbo A.V."/>
        </authorList>
    </citation>
    <scope>NUCLEOTIDE SEQUENCE [LARGE SCALE GENOMIC DNA]</scope>
    <source>
        <strain evidence="10 11">ND132</strain>
    </source>
</reference>
<comment type="subcellular location">
    <subcellularLocation>
        <location evidence="7">Cytoplasm</location>
    </subcellularLocation>
</comment>
<feature type="binding site" evidence="7 8">
    <location>
        <position position="44"/>
    </location>
    <ligand>
        <name>S-adenosyl-L-methionine</name>
        <dbReference type="ChEBI" id="CHEBI:59789"/>
    </ligand>
</feature>
<evidence type="ECO:0000256" key="4">
    <source>
        <dbReference type="ARBA" id="ARBA00022679"/>
    </source>
</evidence>
<feature type="binding site" evidence="7 8">
    <location>
        <position position="19"/>
    </location>
    <ligand>
        <name>S-adenosyl-L-methionine</name>
        <dbReference type="ChEBI" id="CHEBI:59789"/>
    </ligand>
</feature>
<dbReference type="SMART" id="SM00650">
    <property type="entry name" value="rADc"/>
    <property type="match status" value="1"/>
</dbReference>
<dbReference type="InterPro" id="IPR020596">
    <property type="entry name" value="rRNA_Ade_Mease_Trfase_CS"/>
</dbReference>
<dbReference type="InterPro" id="IPR001737">
    <property type="entry name" value="KsgA/Erm"/>
</dbReference>
<comment type="function">
    <text evidence="7">Specifically dimethylates two adjacent adenosines (A1518 and A1519) in the loop of a conserved hairpin near the 3'-end of 16S rRNA in the 30S particle. May play a critical role in biogenesis of 30S subunits.</text>
</comment>
<dbReference type="SMR" id="F0JFQ2"/>
<evidence type="ECO:0000313" key="11">
    <source>
        <dbReference type="Proteomes" id="UP000007845"/>
    </source>
</evidence>
<feature type="binding site" evidence="7 8">
    <location>
        <position position="87"/>
    </location>
    <ligand>
        <name>S-adenosyl-L-methionine</name>
        <dbReference type="ChEBI" id="CHEBI:59789"/>
    </ligand>
</feature>
<dbReference type="InterPro" id="IPR023165">
    <property type="entry name" value="rRNA_Ade_diMease-like_C"/>
</dbReference>
<keyword evidence="5 7" id="KW-0949">S-adenosyl-L-methionine</keyword>
<dbReference type="PROSITE" id="PS51689">
    <property type="entry name" value="SAM_RNA_A_N6_MT"/>
    <property type="match status" value="1"/>
</dbReference>
<name>F0JFQ2_9BACT</name>